<feature type="domain" description="Purple acid phosphatase N-terminal" evidence="6">
    <location>
        <begin position="27"/>
        <end position="120"/>
    </location>
</feature>
<dbReference type="CDD" id="cd00839">
    <property type="entry name" value="MPP_PAPs"/>
    <property type="match status" value="1"/>
</dbReference>
<accession>A0AAD4NJQ0</accession>
<dbReference type="EC" id="3.1.3.2" evidence="3"/>
<organism evidence="7 8">
    <name type="scientific">Ditylenchus destructor</name>
    <dbReference type="NCBI Taxonomy" id="166010"/>
    <lineage>
        <taxon>Eukaryota</taxon>
        <taxon>Metazoa</taxon>
        <taxon>Ecdysozoa</taxon>
        <taxon>Nematoda</taxon>
        <taxon>Chromadorea</taxon>
        <taxon>Rhabditida</taxon>
        <taxon>Tylenchina</taxon>
        <taxon>Tylenchomorpha</taxon>
        <taxon>Sphaerularioidea</taxon>
        <taxon>Anguinidae</taxon>
        <taxon>Anguininae</taxon>
        <taxon>Ditylenchus</taxon>
    </lineage>
</organism>
<keyword evidence="8" id="KW-1185">Reference proteome</keyword>
<dbReference type="InterPro" id="IPR029052">
    <property type="entry name" value="Metallo-depent_PP-like"/>
</dbReference>
<keyword evidence="3" id="KW-0378">Hydrolase</keyword>
<dbReference type="InterPro" id="IPR004843">
    <property type="entry name" value="Calcineurin-like_PHP"/>
</dbReference>
<comment type="caution">
    <text evidence="7">The sequence shown here is derived from an EMBL/GenBank/DDBJ whole genome shotgun (WGS) entry which is preliminary data.</text>
</comment>
<dbReference type="Gene3D" id="2.60.40.380">
    <property type="entry name" value="Purple acid phosphatase-like, N-terminal"/>
    <property type="match status" value="1"/>
</dbReference>
<dbReference type="Gene3D" id="3.60.21.10">
    <property type="match status" value="1"/>
</dbReference>
<dbReference type="SUPFAM" id="SSF56300">
    <property type="entry name" value="Metallo-dependent phosphatases"/>
    <property type="match status" value="1"/>
</dbReference>
<dbReference type="InterPro" id="IPR025733">
    <property type="entry name" value="PAPs_C"/>
</dbReference>
<feature type="domain" description="Calcineurin-like phosphoesterase" evidence="4">
    <location>
        <begin position="150"/>
        <end position="335"/>
    </location>
</feature>
<feature type="domain" description="Purple acid phosphatase C-terminal" evidence="5">
    <location>
        <begin position="365"/>
        <end position="427"/>
    </location>
</feature>
<keyword evidence="1 3" id="KW-0732">Signal</keyword>
<dbReference type="InterPro" id="IPR008963">
    <property type="entry name" value="Purple_acid_Pase-like_N"/>
</dbReference>
<dbReference type="InterPro" id="IPR041792">
    <property type="entry name" value="MPP_PAP"/>
</dbReference>
<proteinExistence type="inferred from homology"/>
<feature type="chain" id="PRO_5041778136" description="Purple acid phosphatase" evidence="3">
    <location>
        <begin position="20"/>
        <end position="435"/>
    </location>
</feature>
<dbReference type="Pfam" id="PF00149">
    <property type="entry name" value="Metallophos"/>
    <property type="match status" value="1"/>
</dbReference>
<dbReference type="Pfam" id="PF14008">
    <property type="entry name" value="Metallophos_C"/>
    <property type="match status" value="1"/>
</dbReference>
<evidence type="ECO:0000256" key="1">
    <source>
        <dbReference type="ARBA" id="ARBA00022729"/>
    </source>
</evidence>
<reference evidence="7" key="1">
    <citation type="submission" date="2022-01" db="EMBL/GenBank/DDBJ databases">
        <title>Genome Sequence Resource for Two Populations of Ditylenchus destructor, the Migratory Endoparasitic Phytonematode.</title>
        <authorList>
            <person name="Zhang H."/>
            <person name="Lin R."/>
            <person name="Xie B."/>
        </authorList>
    </citation>
    <scope>NUCLEOTIDE SEQUENCE</scope>
    <source>
        <strain evidence="7">BazhouSP</strain>
    </source>
</reference>
<evidence type="ECO:0000256" key="2">
    <source>
        <dbReference type="ARBA" id="ARBA00023180"/>
    </source>
</evidence>
<protein>
    <recommendedName>
        <fullName evidence="3">Purple acid phosphatase</fullName>
        <ecNumber evidence="3">3.1.3.2</ecNumber>
    </recommendedName>
</protein>
<dbReference type="Pfam" id="PF16656">
    <property type="entry name" value="Pur_ac_phosph_N"/>
    <property type="match status" value="1"/>
</dbReference>
<evidence type="ECO:0000259" key="6">
    <source>
        <dbReference type="Pfam" id="PF16656"/>
    </source>
</evidence>
<feature type="signal peptide" evidence="3">
    <location>
        <begin position="1"/>
        <end position="19"/>
    </location>
</feature>
<keyword evidence="2" id="KW-0325">Glycoprotein</keyword>
<evidence type="ECO:0000259" key="5">
    <source>
        <dbReference type="Pfam" id="PF14008"/>
    </source>
</evidence>
<dbReference type="EMBL" id="JAKKPZ010000001">
    <property type="protein sequence ID" value="KAI1728158.1"/>
    <property type="molecule type" value="Genomic_DNA"/>
</dbReference>
<evidence type="ECO:0000313" key="8">
    <source>
        <dbReference type="Proteomes" id="UP001201812"/>
    </source>
</evidence>
<dbReference type="GO" id="GO:0003993">
    <property type="term" value="F:acid phosphatase activity"/>
    <property type="evidence" value="ECO:0007669"/>
    <property type="project" value="UniProtKB-EC"/>
</dbReference>
<evidence type="ECO:0000313" key="7">
    <source>
        <dbReference type="EMBL" id="KAI1728158.1"/>
    </source>
</evidence>
<dbReference type="Proteomes" id="UP001201812">
    <property type="component" value="Unassembled WGS sequence"/>
</dbReference>
<evidence type="ECO:0000259" key="4">
    <source>
        <dbReference type="Pfam" id="PF00149"/>
    </source>
</evidence>
<dbReference type="PANTHER" id="PTHR45867:SF3">
    <property type="entry name" value="ACID PHOSPHATASE TYPE 7"/>
    <property type="match status" value="1"/>
</dbReference>
<sequence length="435" mass="49906">MDKQFLSLFFVALLNYVSPQSRKRYYPEQIHIAPGSEPNSMTVVWVTLDKAPQTLIRFGRETNRGKLKYWTAVGKKTLFQYGKNWFYVHYAVMRKLDPVSQYKYRVGSDAGWSAIYSFNTLPSAGFNESFSMCIFGDLAAGPKGVLTPYLIDAAREQKFNLIMHTGDIGYDFHRARKGNQFMNELQEVFAQVPYLIVVGNHEREPGRSDFYNIRQRFRMPNSVDDSNQFYSFDVGPVHFVVINTELYYSRDNARDARTQFAWLIDDLQRARLNFATTPWIVVFQHRPFTCSSGKTDRCPISGNDRLRSGAYGVPGPELAYTQFSVDLVFSGHEHLYERFNPMRVTTSDTMIFDAQNEHQIHNSEGPIHITTGVAGSPHSLHHFRSIPIPGSIVRIREYGYTLLTVESSNRLKIEQIAVKRNNEVVDSLTLTKSLL</sequence>
<dbReference type="InterPro" id="IPR015914">
    <property type="entry name" value="PAPs_N"/>
</dbReference>
<comment type="similarity">
    <text evidence="3">Belongs to the metallophosphoesterase superfamily. Purple acid phosphatase family.</text>
</comment>
<dbReference type="PANTHER" id="PTHR45867">
    <property type="entry name" value="PURPLE ACID PHOSPHATASE"/>
    <property type="match status" value="1"/>
</dbReference>
<gene>
    <name evidence="7" type="ORF">DdX_00317</name>
</gene>
<dbReference type="SUPFAM" id="SSF49363">
    <property type="entry name" value="Purple acid phosphatase, N-terminal domain"/>
    <property type="match status" value="1"/>
</dbReference>
<comment type="catalytic activity">
    <reaction evidence="3">
        <text>a phosphate monoester + H2O = an alcohol + phosphate</text>
        <dbReference type="Rhea" id="RHEA:15017"/>
        <dbReference type="ChEBI" id="CHEBI:15377"/>
        <dbReference type="ChEBI" id="CHEBI:30879"/>
        <dbReference type="ChEBI" id="CHEBI:43474"/>
        <dbReference type="ChEBI" id="CHEBI:67140"/>
        <dbReference type="EC" id="3.1.3.2"/>
    </reaction>
</comment>
<name>A0AAD4NJQ0_9BILA</name>
<dbReference type="GO" id="GO:0046872">
    <property type="term" value="F:metal ion binding"/>
    <property type="evidence" value="ECO:0007669"/>
    <property type="project" value="InterPro"/>
</dbReference>
<dbReference type="AlphaFoldDB" id="A0AAD4NJQ0"/>
<evidence type="ECO:0000256" key="3">
    <source>
        <dbReference type="RuleBase" id="RU361203"/>
    </source>
</evidence>